<sequence>MANFPRKYSLTNFLGKNLLLLVEPLSFLGIDSRLMGGDTAVKTIISQLNVSIINKNIPPSEWLSKMDLRQAISNTFQGPVIFLSVEQKFKTRSHLLNAYQNPSHPSLAQQNVLLNSCTVGGRSSMMIYYFKTSRKHKE</sequence>
<dbReference type="AlphaFoldDB" id="A0A0L6UIH6"/>
<name>A0A0L6UIH6_9BASI</name>
<comment type="caution">
    <text evidence="1">The sequence shown here is derived from an EMBL/GenBank/DDBJ whole genome shotgun (WGS) entry which is preliminary data.</text>
</comment>
<proteinExistence type="predicted"/>
<dbReference type="VEuPathDB" id="FungiDB:VP01_574g3"/>
<reference evidence="1 2" key="1">
    <citation type="submission" date="2015-08" db="EMBL/GenBank/DDBJ databases">
        <title>Next Generation Sequencing and Analysis of the Genome of Puccinia sorghi L Schw, the Causal Agent of Maize Common Rust.</title>
        <authorList>
            <person name="Rochi L."/>
            <person name="Burguener G."/>
            <person name="Darino M."/>
            <person name="Turjanski A."/>
            <person name="Kreff E."/>
            <person name="Dieguez M.J."/>
            <person name="Sacco F."/>
        </authorList>
    </citation>
    <scope>NUCLEOTIDE SEQUENCE [LARGE SCALE GENOMIC DNA]</scope>
    <source>
        <strain evidence="1 2">RO10H11247</strain>
    </source>
</reference>
<evidence type="ECO:0000313" key="2">
    <source>
        <dbReference type="Proteomes" id="UP000037035"/>
    </source>
</evidence>
<dbReference type="EMBL" id="LAVV01010996">
    <property type="protein sequence ID" value="KNZ48323.1"/>
    <property type="molecule type" value="Genomic_DNA"/>
</dbReference>
<protein>
    <submittedName>
        <fullName evidence="1">Uncharacterized protein</fullName>
    </submittedName>
</protein>
<gene>
    <name evidence="1" type="ORF">VP01_574g3</name>
</gene>
<dbReference type="Proteomes" id="UP000037035">
    <property type="component" value="Unassembled WGS sequence"/>
</dbReference>
<keyword evidence="2" id="KW-1185">Reference proteome</keyword>
<organism evidence="1 2">
    <name type="scientific">Puccinia sorghi</name>
    <dbReference type="NCBI Taxonomy" id="27349"/>
    <lineage>
        <taxon>Eukaryota</taxon>
        <taxon>Fungi</taxon>
        <taxon>Dikarya</taxon>
        <taxon>Basidiomycota</taxon>
        <taxon>Pucciniomycotina</taxon>
        <taxon>Pucciniomycetes</taxon>
        <taxon>Pucciniales</taxon>
        <taxon>Pucciniaceae</taxon>
        <taxon>Puccinia</taxon>
    </lineage>
</organism>
<evidence type="ECO:0000313" key="1">
    <source>
        <dbReference type="EMBL" id="KNZ48323.1"/>
    </source>
</evidence>
<accession>A0A0L6UIH6</accession>